<reference evidence="2" key="1">
    <citation type="journal article" date="2019" name="Curr. Biol.">
        <title>Genome Sequence of Striga asiatica Provides Insight into the Evolution of Plant Parasitism.</title>
        <authorList>
            <person name="Yoshida S."/>
            <person name="Kim S."/>
            <person name="Wafula E.K."/>
            <person name="Tanskanen J."/>
            <person name="Kim Y.M."/>
            <person name="Honaas L."/>
            <person name="Yang Z."/>
            <person name="Spallek T."/>
            <person name="Conn C.E."/>
            <person name="Ichihashi Y."/>
            <person name="Cheong K."/>
            <person name="Cui S."/>
            <person name="Der J.P."/>
            <person name="Gundlach H."/>
            <person name="Jiao Y."/>
            <person name="Hori C."/>
            <person name="Ishida J.K."/>
            <person name="Kasahara H."/>
            <person name="Kiba T."/>
            <person name="Kim M.S."/>
            <person name="Koo N."/>
            <person name="Laohavisit A."/>
            <person name="Lee Y.H."/>
            <person name="Lumba S."/>
            <person name="McCourt P."/>
            <person name="Mortimer J.C."/>
            <person name="Mutuku J.M."/>
            <person name="Nomura T."/>
            <person name="Sasaki-Sekimoto Y."/>
            <person name="Seto Y."/>
            <person name="Wang Y."/>
            <person name="Wakatake T."/>
            <person name="Sakakibara H."/>
            <person name="Demura T."/>
            <person name="Yamaguchi S."/>
            <person name="Yoneyama K."/>
            <person name="Manabe R.I."/>
            <person name="Nelson D.C."/>
            <person name="Schulman A.H."/>
            <person name="Timko M.P."/>
            <person name="dePamphilis C.W."/>
            <person name="Choi D."/>
            <person name="Shirasu K."/>
        </authorList>
    </citation>
    <scope>NUCLEOTIDE SEQUENCE [LARGE SCALE GENOMIC DNA]</scope>
    <source>
        <strain evidence="2">cv. UVA1</strain>
    </source>
</reference>
<gene>
    <name evidence="1" type="ORF">STAS_15765</name>
</gene>
<dbReference type="GO" id="GO:0016740">
    <property type="term" value="F:transferase activity"/>
    <property type="evidence" value="ECO:0007669"/>
    <property type="project" value="UniProtKB-KW"/>
</dbReference>
<evidence type="ECO:0000313" key="1">
    <source>
        <dbReference type="EMBL" id="GER39165.1"/>
    </source>
</evidence>
<keyword evidence="2" id="KW-1185">Reference proteome</keyword>
<sequence>MVSLRVFRARNHPSARPVCSVCHPSCFRHLQRLQCLILNNSLPAKLHGLDLFPSIIRIRPATDRVRKTVYPNLELIILTLDPPTVLDEILTHLILERVLLQAEVRFRISRLDIMFPAERDPKVRETCSLSHGLKFTNGGSFSGSAVETNMSTPGRSDFPVGLAGLGVSNLSFSTLRSVARLIGHNLGSWSSNQEKANQISHTTDMNHNHLASSFGWLTLHARNSPRTAIRTKIKSLLECKLCLSDVRKALIQTFGQHTVVPIRAEHRGRNLQLTGERPPRLSHHLRGLAGGPFTLFILLRPYGIPIPVSPLGLKKPPVVVKVDPCLAPHQARRLHQRQPPLHLGQRERWRRRVSKRDVRVLVRLLAAWADAIPCLEGIVEAVAADLEIAVTREDIGPTAVGHDLAIAALDGARRALDAGHLWVAGLRLHHLIHEVGTGDAVVASREEGA</sequence>
<comment type="caution">
    <text evidence="1">The sequence shown here is derived from an EMBL/GenBank/DDBJ whole genome shotgun (WGS) entry which is preliminary data.</text>
</comment>
<organism evidence="1 2">
    <name type="scientific">Striga asiatica</name>
    <name type="common">Asiatic witchweed</name>
    <name type="synonym">Buchnera asiatica</name>
    <dbReference type="NCBI Taxonomy" id="4170"/>
    <lineage>
        <taxon>Eukaryota</taxon>
        <taxon>Viridiplantae</taxon>
        <taxon>Streptophyta</taxon>
        <taxon>Embryophyta</taxon>
        <taxon>Tracheophyta</taxon>
        <taxon>Spermatophyta</taxon>
        <taxon>Magnoliopsida</taxon>
        <taxon>eudicotyledons</taxon>
        <taxon>Gunneridae</taxon>
        <taxon>Pentapetalae</taxon>
        <taxon>asterids</taxon>
        <taxon>lamiids</taxon>
        <taxon>Lamiales</taxon>
        <taxon>Orobanchaceae</taxon>
        <taxon>Buchnereae</taxon>
        <taxon>Striga</taxon>
    </lineage>
</organism>
<dbReference type="AlphaFoldDB" id="A0A5A7Q1Y8"/>
<name>A0A5A7Q1Y8_STRAF</name>
<dbReference type="OrthoDB" id="10610057at2759"/>
<protein>
    <submittedName>
        <fullName evidence="1">Octanoyltransferase</fullName>
    </submittedName>
</protein>
<accession>A0A5A7Q1Y8</accession>
<dbReference type="EMBL" id="BKCP01005583">
    <property type="protein sequence ID" value="GER39165.1"/>
    <property type="molecule type" value="Genomic_DNA"/>
</dbReference>
<proteinExistence type="predicted"/>
<keyword evidence="1" id="KW-0808">Transferase</keyword>
<evidence type="ECO:0000313" key="2">
    <source>
        <dbReference type="Proteomes" id="UP000325081"/>
    </source>
</evidence>
<dbReference type="Proteomes" id="UP000325081">
    <property type="component" value="Unassembled WGS sequence"/>
</dbReference>